<feature type="domain" description="Outer membrane protein beta-barrel" evidence="2">
    <location>
        <begin position="31"/>
        <end position="185"/>
    </location>
</feature>
<reference evidence="3" key="1">
    <citation type="journal article" date="2021" name="PeerJ">
        <title>Extensive microbial diversity within the chicken gut microbiome revealed by metagenomics and culture.</title>
        <authorList>
            <person name="Gilroy R."/>
            <person name="Ravi A."/>
            <person name="Getino M."/>
            <person name="Pursley I."/>
            <person name="Horton D.L."/>
            <person name="Alikhan N.F."/>
            <person name="Baker D."/>
            <person name="Gharbi K."/>
            <person name="Hall N."/>
            <person name="Watson M."/>
            <person name="Adriaenssens E.M."/>
            <person name="Foster-Nyarko E."/>
            <person name="Jarju S."/>
            <person name="Secka A."/>
            <person name="Antonio M."/>
            <person name="Oren A."/>
            <person name="Chaudhuri R.R."/>
            <person name="La Ragione R."/>
            <person name="Hildebrand F."/>
            <person name="Pallen M.J."/>
        </authorList>
    </citation>
    <scope>NUCLEOTIDE SEQUENCE</scope>
    <source>
        <strain evidence="3">Gambia16-930</strain>
    </source>
</reference>
<dbReference type="AlphaFoldDB" id="A0A9D1RGF5"/>
<dbReference type="Pfam" id="PF13568">
    <property type="entry name" value="OMP_b-brl_2"/>
    <property type="match status" value="1"/>
</dbReference>
<proteinExistence type="predicted"/>
<organism evidence="3 4">
    <name type="scientific">Candidatus Onthomorpha intestinigallinarum</name>
    <dbReference type="NCBI Taxonomy" id="2840880"/>
    <lineage>
        <taxon>Bacteria</taxon>
        <taxon>Pseudomonadati</taxon>
        <taxon>Bacteroidota</taxon>
        <taxon>Bacteroidia</taxon>
        <taxon>Bacteroidales</taxon>
        <taxon>Candidatus Onthomorpha</taxon>
    </lineage>
</organism>
<protein>
    <submittedName>
        <fullName evidence="3">PorT family protein</fullName>
    </submittedName>
</protein>
<dbReference type="InterPro" id="IPR025665">
    <property type="entry name" value="Beta-barrel_OMP_2"/>
</dbReference>
<gene>
    <name evidence="3" type="ORF">IAC47_05175</name>
</gene>
<accession>A0A9D1RGF5</accession>
<feature type="non-terminal residue" evidence="3">
    <location>
        <position position="236"/>
    </location>
</feature>
<feature type="signal peptide" evidence="1">
    <location>
        <begin position="1"/>
        <end position="23"/>
    </location>
</feature>
<feature type="chain" id="PRO_5038866025" evidence="1">
    <location>
        <begin position="24"/>
        <end position="236"/>
    </location>
</feature>
<sequence length="236" mass="27552">MKRFFKILFFVLLFHCAAFDARAQLFKAFVIGGVNIAQIDGDEVYGYKKVAPQLGAGVMVPLNPRTPYKGWQASLELLYSQKGARETLDPFAYKSSLHYVDIPLMIHYIDPYGGLTFGLGLQYGRLFKIKEDWGLPEKIINGFERPMVNGVPAFNKNDLSFVADVRFTVWKNFKLNFRYQYSLLPIREEVWYYNGYPAGTQEFKSWSRDFRNNYMSLRVIYVINERDSRQLDRNIN</sequence>
<evidence type="ECO:0000259" key="2">
    <source>
        <dbReference type="Pfam" id="PF13568"/>
    </source>
</evidence>
<comment type="caution">
    <text evidence="3">The sequence shown here is derived from an EMBL/GenBank/DDBJ whole genome shotgun (WGS) entry which is preliminary data.</text>
</comment>
<evidence type="ECO:0000313" key="3">
    <source>
        <dbReference type="EMBL" id="HIW87648.1"/>
    </source>
</evidence>
<reference evidence="3" key="2">
    <citation type="submission" date="2021-04" db="EMBL/GenBank/DDBJ databases">
        <authorList>
            <person name="Gilroy R."/>
        </authorList>
    </citation>
    <scope>NUCLEOTIDE SEQUENCE</scope>
    <source>
        <strain evidence="3">Gambia16-930</strain>
    </source>
</reference>
<name>A0A9D1RGF5_9BACT</name>
<dbReference type="Proteomes" id="UP000824267">
    <property type="component" value="Unassembled WGS sequence"/>
</dbReference>
<keyword evidence="1" id="KW-0732">Signal</keyword>
<evidence type="ECO:0000256" key="1">
    <source>
        <dbReference type="SAM" id="SignalP"/>
    </source>
</evidence>
<evidence type="ECO:0000313" key="4">
    <source>
        <dbReference type="Proteomes" id="UP000824267"/>
    </source>
</evidence>
<dbReference type="EMBL" id="DXGG01000163">
    <property type="protein sequence ID" value="HIW87648.1"/>
    <property type="molecule type" value="Genomic_DNA"/>
</dbReference>